<evidence type="ECO:0000313" key="5">
    <source>
        <dbReference type="Proteomes" id="UP000075883"/>
    </source>
</evidence>
<dbReference type="InterPro" id="IPR031436">
    <property type="entry name" value="TMEM132_C"/>
</dbReference>
<proteinExistence type="predicted"/>
<dbReference type="Pfam" id="PF15706">
    <property type="entry name" value="TMEM132_C"/>
    <property type="match status" value="1"/>
</dbReference>
<evidence type="ECO:0000259" key="2">
    <source>
        <dbReference type="Pfam" id="PF15706"/>
    </source>
</evidence>
<feature type="domain" description="Transmembrane protein family 132 fourth" evidence="3">
    <location>
        <begin position="38"/>
        <end position="92"/>
    </location>
</feature>
<keyword evidence="1" id="KW-0472">Membrane</keyword>
<organism evidence="4 5">
    <name type="scientific">Anopheles culicifacies</name>
    <dbReference type="NCBI Taxonomy" id="139723"/>
    <lineage>
        <taxon>Eukaryota</taxon>
        <taxon>Metazoa</taxon>
        <taxon>Ecdysozoa</taxon>
        <taxon>Arthropoda</taxon>
        <taxon>Hexapoda</taxon>
        <taxon>Insecta</taxon>
        <taxon>Pterygota</taxon>
        <taxon>Neoptera</taxon>
        <taxon>Endopterygota</taxon>
        <taxon>Diptera</taxon>
        <taxon>Nematocera</taxon>
        <taxon>Culicoidea</taxon>
        <taxon>Culicidae</taxon>
        <taxon>Anophelinae</taxon>
        <taxon>Anopheles</taxon>
        <taxon>culicifacies species complex</taxon>
    </lineage>
</organism>
<dbReference type="Pfam" id="PF16070">
    <property type="entry name" value="Ig_TMEM132_4th"/>
    <property type="match status" value="1"/>
</dbReference>
<dbReference type="VEuPathDB" id="VectorBase:ACUA005571"/>
<dbReference type="STRING" id="139723.A0A182LZA1"/>
<evidence type="ECO:0000256" key="1">
    <source>
        <dbReference type="SAM" id="Phobius"/>
    </source>
</evidence>
<keyword evidence="1" id="KW-0812">Transmembrane</keyword>
<keyword evidence="5" id="KW-1185">Reference proteome</keyword>
<reference evidence="5" key="1">
    <citation type="submission" date="2013-09" db="EMBL/GenBank/DDBJ databases">
        <title>The Genome Sequence of Anopheles culicifacies species A.</title>
        <authorList>
            <consortium name="The Broad Institute Genomics Platform"/>
            <person name="Neafsey D.E."/>
            <person name="Besansky N."/>
            <person name="Howell P."/>
            <person name="Walton C."/>
            <person name="Young S.K."/>
            <person name="Zeng Q."/>
            <person name="Gargeya S."/>
            <person name="Fitzgerald M."/>
            <person name="Haas B."/>
            <person name="Abouelleil A."/>
            <person name="Allen A.W."/>
            <person name="Alvarado L."/>
            <person name="Arachchi H.M."/>
            <person name="Berlin A.M."/>
            <person name="Chapman S.B."/>
            <person name="Gainer-Dewar J."/>
            <person name="Goldberg J."/>
            <person name="Griggs A."/>
            <person name="Gujja S."/>
            <person name="Hansen M."/>
            <person name="Howarth C."/>
            <person name="Imamovic A."/>
            <person name="Ireland A."/>
            <person name="Larimer J."/>
            <person name="McCowan C."/>
            <person name="Murphy C."/>
            <person name="Pearson M."/>
            <person name="Poon T.W."/>
            <person name="Priest M."/>
            <person name="Roberts A."/>
            <person name="Saif S."/>
            <person name="Shea T."/>
            <person name="Sisk P."/>
            <person name="Sykes S."/>
            <person name="Wortman J."/>
            <person name="Nusbaum C."/>
            <person name="Birren B."/>
        </authorList>
    </citation>
    <scope>NUCLEOTIDE SEQUENCE [LARGE SCALE GENOMIC DNA]</scope>
    <source>
        <strain evidence="5">A-37</strain>
    </source>
</reference>
<dbReference type="InterPro" id="IPR026307">
    <property type="entry name" value="TMEM132"/>
</dbReference>
<dbReference type="EnsemblMetazoa" id="ACUA005571-RA">
    <property type="protein sequence ID" value="ACUA005571-PA"/>
    <property type="gene ID" value="ACUA005571"/>
</dbReference>
<sequence length="251" mass="26806">MKLDLSTESSIISTTGMQEESRKKIVAKLEIQKDDIQAVLPIAKNWELMNTAVLTGRQVSQAMKVFIVSQAGKIADVTLQSSCQTEDESVIKGIKTSVGPLVSALASVQVDFSGSDSNTRSDTLQNDGAVGRDRNKLGKDLNDLEDILIGIPLKDDNGHETAAVVHSSRQHHRGNVGGSIVSSNSGMVGVFSSNKSMVHGDASTLEIGMYIVLTAFCLAIAVFVVSCVVYASKYRPVIIEANGDASVRDEH</sequence>
<dbReference type="InterPro" id="IPR031437">
    <property type="entry name" value="Ig_TMEM132_4th"/>
</dbReference>
<name>A0A182LZA1_9DIPT</name>
<dbReference type="AlphaFoldDB" id="A0A182LZA1"/>
<feature type="transmembrane region" description="Helical" evidence="1">
    <location>
        <begin position="207"/>
        <end position="231"/>
    </location>
</feature>
<reference evidence="4" key="2">
    <citation type="submission" date="2020-05" db="UniProtKB">
        <authorList>
            <consortium name="EnsemblMetazoa"/>
        </authorList>
    </citation>
    <scope>IDENTIFICATION</scope>
    <source>
        <strain evidence="4">A-37</strain>
    </source>
</reference>
<dbReference type="EMBL" id="AXCM01000572">
    <property type="status" value="NOT_ANNOTATED_CDS"/>
    <property type="molecule type" value="Genomic_DNA"/>
</dbReference>
<dbReference type="Proteomes" id="UP000075883">
    <property type="component" value="Unassembled WGS sequence"/>
</dbReference>
<dbReference type="PANTHER" id="PTHR13388">
    <property type="entry name" value="DETONATOR, ISOFORM E"/>
    <property type="match status" value="1"/>
</dbReference>
<protein>
    <submittedName>
        <fullName evidence="4">Uncharacterized protein</fullName>
    </submittedName>
</protein>
<dbReference type="PANTHER" id="PTHR13388:SF11">
    <property type="entry name" value="DETONATOR, ISOFORM E"/>
    <property type="match status" value="1"/>
</dbReference>
<feature type="domain" description="Transmembrane protein TMEM132 C-terminal" evidence="2">
    <location>
        <begin position="199"/>
        <end position="250"/>
    </location>
</feature>
<accession>A0A182LZA1</accession>
<evidence type="ECO:0000259" key="3">
    <source>
        <dbReference type="Pfam" id="PF16070"/>
    </source>
</evidence>
<keyword evidence="1" id="KW-1133">Transmembrane helix</keyword>
<evidence type="ECO:0000313" key="4">
    <source>
        <dbReference type="EnsemblMetazoa" id="ACUA005571-PA"/>
    </source>
</evidence>